<dbReference type="RefSeq" id="WP_302714977.1">
    <property type="nucleotide sequence ID" value="NZ_JAULRT010000062.1"/>
</dbReference>
<sequence length="147" mass="16736">MAEQVFWQRKRLEEMTPQEWESLCDGCGKCCLHKLEDEDTGEVYYTDVACKLLDQDTCRCRDYANRQQQVPDCLVLQPAEIERFHWLPASCAYRLLAEGQPLPDWHPLVTGDPGSTLAAGISVAGCTLAEEAVDPDDLEERIIYWVN</sequence>
<accession>A0ABT8TIF1</accession>
<reference evidence="2" key="1">
    <citation type="submission" date="2023-07" db="EMBL/GenBank/DDBJ databases">
        <title>Gilvimarinus algae sp. nov., isolated from the surface of Kelp.</title>
        <authorList>
            <person name="Sun Y.Y."/>
            <person name="Gong Y."/>
            <person name="Du Z.J."/>
        </authorList>
    </citation>
    <scope>NUCLEOTIDE SEQUENCE</scope>
    <source>
        <strain evidence="2">SDUM040014</strain>
    </source>
</reference>
<dbReference type="PANTHER" id="PTHR37421:SF1">
    <property type="entry name" value="UPF0260 PROTEIN YCGN"/>
    <property type="match status" value="1"/>
</dbReference>
<protein>
    <recommendedName>
        <fullName evidence="1">UPF0260 protein QWI16_16995</fullName>
    </recommendedName>
</protein>
<evidence type="ECO:0000313" key="3">
    <source>
        <dbReference type="Proteomes" id="UP001168380"/>
    </source>
</evidence>
<dbReference type="PIRSF" id="PIRSF006173">
    <property type="entry name" value="UCP006173"/>
    <property type="match status" value="1"/>
</dbReference>
<dbReference type="InterPro" id="IPR005358">
    <property type="entry name" value="Puta_zinc/iron-chelating_dom"/>
</dbReference>
<dbReference type="EMBL" id="JAULRT010000062">
    <property type="protein sequence ID" value="MDO3383882.1"/>
    <property type="molecule type" value="Genomic_DNA"/>
</dbReference>
<dbReference type="InterPro" id="IPR008228">
    <property type="entry name" value="UCP006173"/>
</dbReference>
<name>A0ABT8TIF1_9GAMM</name>
<evidence type="ECO:0000256" key="1">
    <source>
        <dbReference type="HAMAP-Rule" id="MF_00676"/>
    </source>
</evidence>
<dbReference type="Pfam" id="PF03692">
    <property type="entry name" value="CxxCxxCC"/>
    <property type="match status" value="1"/>
</dbReference>
<dbReference type="Proteomes" id="UP001168380">
    <property type="component" value="Unassembled WGS sequence"/>
</dbReference>
<comment type="caution">
    <text evidence="2">The sequence shown here is derived from an EMBL/GenBank/DDBJ whole genome shotgun (WGS) entry which is preliminary data.</text>
</comment>
<proteinExistence type="inferred from homology"/>
<dbReference type="PANTHER" id="PTHR37421">
    <property type="entry name" value="UPF0260 PROTEIN YCGN"/>
    <property type="match status" value="1"/>
</dbReference>
<organism evidence="2 3">
    <name type="scientific">Gilvimarinus algae</name>
    <dbReference type="NCBI Taxonomy" id="3058037"/>
    <lineage>
        <taxon>Bacteria</taxon>
        <taxon>Pseudomonadati</taxon>
        <taxon>Pseudomonadota</taxon>
        <taxon>Gammaproteobacteria</taxon>
        <taxon>Cellvibrionales</taxon>
        <taxon>Cellvibrionaceae</taxon>
        <taxon>Gilvimarinus</taxon>
    </lineage>
</organism>
<dbReference type="HAMAP" id="MF_00676">
    <property type="entry name" value="UPF0260"/>
    <property type="match status" value="1"/>
</dbReference>
<dbReference type="NCBIfam" id="NF003501">
    <property type="entry name" value="PRK05170.1-5"/>
    <property type="match status" value="1"/>
</dbReference>
<keyword evidence="3" id="KW-1185">Reference proteome</keyword>
<gene>
    <name evidence="2" type="ORF">QWI16_16995</name>
</gene>
<dbReference type="NCBIfam" id="NF003507">
    <property type="entry name" value="PRK05170.2-5"/>
    <property type="match status" value="1"/>
</dbReference>
<comment type="similarity">
    <text evidence="1">Belongs to the UPF0260 family.</text>
</comment>
<evidence type="ECO:0000313" key="2">
    <source>
        <dbReference type="EMBL" id="MDO3383882.1"/>
    </source>
</evidence>